<feature type="transmembrane region" description="Helical" evidence="7">
    <location>
        <begin position="193"/>
        <end position="216"/>
    </location>
</feature>
<keyword evidence="10" id="KW-1185">Reference proteome</keyword>
<feature type="transmembrane region" description="Helical" evidence="7">
    <location>
        <begin position="152"/>
        <end position="172"/>
    </location>
</feature>
<dbReference type="GO" id="GO:0055085">
    <property type="term" value="P:transmembrane transport"/>
    <property type="evidence" value="ECO:0007669"/>
    <property type="project" value="InterPro"/>
</dbReference>
<comment type="caution">
    <text evidence="9">The sequence shown here is derived from an EMBL/GenBank/DDBJ whole genome shotgun (WGS) entry which is preliminary data.</text>
</comment>
<dbReference type="EMBL" id="QGTQ01000005">
    <property type="protein sequence ID" value="PWW05067.1"/>
    <property type="molecule type" value="Genomic_DNA"/>
</dbReference>
<sequence>MVNQQTIVTRRRSASVAGERVFDFIVYAIAGLIMLIVLYPLLFVLSASFSDPVRVMNGDLWLLPVGFTLDAYKEIFRYDAVWTGYRNTLLYTGVGTIINVTMTTLAAYPLSRRDLPGRRILMFLITFTMFFNGGMIPTYLVVKNLHLVDTMWAMIVPTAIATYNLIVMRTYFQNSIPWELQEASMIDGCTNTRLLLHIILPLSKPIIAVMVLFYAVNQWNAFFNALIYLRDDALYPLQLVLREILIVSQSSYLDSSGSTFGMTEKLLLAESIKYGLIIIASIPVIMMYPFVQKHFVKGVMIGSIKE</sequence>
<feature type="transmembrane region" description="Helical" evidence="7">
    <location>
        <begin position="89"/>
        <end position="108"/>
    </location>
</feature>
<evidence type="ECO:0000313" key="10">
    <source>
        <dbReference type="Proteomes" id="UP000246635"/>
    </source>
</evidence>
<feature type="transmembrane region" description="Helical" evidence="7">
    <location>
        <begin position="120"/>
        <end position="140"/>
    </location>
</feature>
<dbReference type="Gene3D" id="1.10.3720.10">
    <property type="entry name" value="MetI-like"/>
    <property type="match status" value="1"/>
</dbReference>
<keyword evidence="5 7" id="KW-1133">Transmembrane helix</keyword>
<evidence type="ECO:0000256" key="7">
    <source>
        <dbReference type="RuleBase" id="RU363032"/>
    </source>
</evidence>
<dbReference type="RefSeq" id="WP_110043614.1">
    <property type="nucleotide sequence ID" value="NZ_CP054613.1"/>
</dbReference>
<name>A0A2V2YV16_9BACL</name>
<evidence type="ECO:0000256" key="2">
    <source>
        <dbReference type="ARBA" id="ARBA00022448"/>
    </source>
</evidence>
<dbReference type="InterPro" id="IPR035906">
    <property type="entry name" value="MetI-like_sf"/>
</dbReference>
<evidence type="ECO:0000256" key="6">
    <source>
        <dbReference type="ARBA" id="ARBA00023136"/>
    </source>
</evidence>
<feature type="transmembrane region" description="Helical" evidence="7">
    <location>
        <begin position="21"/>
        <end position="42"/>
    </location>
</feature>
<evidence type="ECO:0000256" key="5">
    <source>
        <dbReference type="ARBA" id="ARBA00022989"/>
    </source>
</evidence>
<keyword evidence="6 7" id="KW-0472">Membrane</keyword>
<dbReference type="Proteomes" id="UP000246635">
    <property type="component" value="Unassembled WGS sequence"/>
</dbReference>
<accession>A0A2V2YV16</accession>
<dbReference type="OrthoDB" id="9810086at2"/>
<proteinExistence type="inferred from homology"/>
<evidence type="ECO:0000256" key="4">
    <source>
        <dbReference type="ARBA" id="ARBA00022692"/>
    </source>
</evidence>
<comment type="subcellular location">
    <subcellularLocation>
        <location evidence="1 7">Cell membrane</location>
        <topology evidence="1 7">Multi-pass membrane protein</topology>
    </subcellularLocation>
</comment>
<dbReference type="GO" id="GO:0005886">
    <property type="term" value="C:plasma membrane"/>
    <property type="evidence" value="ECO:0007669"/>
    <property type="project" value="UniProtKB-SubCell"/>
</dbReference>
<protein>
    <submittedName>
        <fullName evidence="9">Carbohydrate ABC transporter membrane protein 2 (CUT1 family)</fullName>
    </submittedName>
</protein>
<evidence type="ECO:0000259" key="8">
    <source>
        <dbReference type="PROSITE" id="PS50928"/>
    </source>
</evidence>
<feature type="transmembrane region" description="Helical" evidence="7">
    <location>
        <begin position="272"/>
        <end position="291"/>
    </location>
</feature>
<keyword evidence="4 7" id="KW-0812">Transmembrane</keyword>
<organism evidence="9 10">
    <name type="scientific">Paenibacillus cellulosilyticus</name>
    <dbReference type="NCBI Taxonomy" id="375489"/>
    <lineage>
        <taxon>Bacteria</taxon>
        <taxon>Bacillati</taxon>
        <taxon>Bacillota</taxon>
        <taxon>Bacilli</taxon>
        <taxon>Bacillales</taxon>
        <taxon>Paenibacillaceae</taxon>
        <taxon>Paenibacillus</taxon>
    </lineage>
</organism>
<evidence type="ECO:0000256" key="3">
    <source>
        <dbReference type="ARBA" id="ARBA00022475"/>
    </source>
</evidence>
<dbReference type="CDD" id="cd06261">
    <property type="entry name" value="TM_PBP2"/>
    <property type="match status" value="1"/>
</dbReference>
<evidence type="ECO:0000313" key="9">
    <source>
        <dbReference type="EMBL" id="PWW05067.1"/>
    </source>
</evidence>
<reference evidence="9 10" key="1">
    <citation type="submission" date="2018-05" db="EMBL/GenBank/DDBJ databases">
        <title>Genomic Encyclopedia of Type Strains, Phase III (KMG-III): the genomes of soil and plant-associated and newly described type strains.</title>
        <authorList>
            <person name="Whitman W."/>
        </authorList>
    </citation>
    <scope>NUCLEOTIDE SEQUENCE [LARGE SCALE GENOMIC DNA]</scope>
    <source>
        <strain evidence="9 10">CECT 5696</strain>
    </source>
</reference>
<evidence type="ECO:0000256" key="1">
    <source>
        <dbReference type="ARBA" id="ARBA00004651"/>
    </source>
</evidence>
<dbReference type="PROSITE" id="PS50928">
    <property type="entry name" value="ABC_TM1"/>
    <property type="match status" value="1"/>
</dbReference>
<dbReference type="PANTHER" id="PTHR43744:SF9">
    <property type="entry name" value="POLYGALACTURONAN_RHAMNOGALACTURONAN TRANSPORT SYSTEM PERMEASE PROTEIN YTCP"/>
    <property type="match status" value="1"/>
</dbReference>
<dbReference type="PANTHER" id="PTHR43744">
    <property type="entry name" value="ABC TRANSPORTER PERMEASE PROTEIN MG189-RELATED-RELATED"/>
    <property type="match status" value="1"/>
</dbReference>
<gene>
    <name evidence="9" type="ORF">DFQ01_10550</name>
</gene>
<dbReference type="SUPFAM" id="SSF161098">
    <property type="entry name" value="MetI-like"/>
    <property type="match status" value="1"/>
</dbReference>
<dbReference type="AlphaFoldDB" id="A0A2V2YV16"/>
<feature type="domain" description="ABC transmembrane type-1" evidence="8">
    <location>
        <begin position="85"/>
        <end position="285"/>
    </location>
</feature>
<dbReference type="InterPro" id="IPR000515">
    <property type="entry name" value="MetI-like"/>
</dbReference>
<dbReference type="Pfam" id="PF00528">
    <property type="entry name" value="BPD_transp_1"/>
    <property type="match status" value="1"/>
</dbReference>
<keyword evidence="2 7" id="KW-0813">Transport</keyword>
<keyword evidence="3" id="KW-1003">Cell membrane</keyword>
<comment type="similarity">
    <text evidence="7">Belongs to the binding-protein-dependent transport system permease family.</text>
</comment>